<dbReference type="SUPFAM" id="SSF48317">
    <property type="entry name" value="Acid phosphatase/Vanadium-dependent haloperoxidase"/>
    <property type="match status" value="1"/>
</dbReference>
<dbReference type="Gramene" id="RZC53447">
    <property type="protein sequence ID" value="RZC53447"/>
    <property type="gene ID" value="C5167_012301"/>
</dbReference>
<dbReference type="Proteomes" id="UP000316621">
    <property type="component" value="Chromosome 3"/>
</dbReference>
<name>A0A4Y7IXX0_PAPSO</name>
<keyword evidence="1" id="KW-1133">Transmembrane helix</keyword>
<evidence type="ECO:0000313" key="4">
    <source>
        <dbReference type="Proteomes" id="UP000316621"/>
    </source>
</evidence>
<reference evidence="3 4" key="1">
    <citation type="journal article" date="2018" name="Science">
        <title>The opium poppy genome and morphinan production.</title>
        <authorList>
            <person name="Guo L."/>
            <person name="Winzer T."/>
            <person name="Yang X."/>
            <person name="Li Y."/>
            <person name="Ning Z."/>
            <person name="He Z."/>
            <person name="Teodor R."/>
            <person name="Lu Y."/>
            <person name="Bowser T.A."/>
            <person name="Graham I.A."/>
            <person name="Ye K."/>
        </authorList>
    </citation>
    <scope>NUCLEOTIDE SEQUENCE [LARGE SCALE GENOMIC DNA]</scope>
    <source>
        <strain evidence="4">cv. HN1</strain>
        <tissue evidence="3">Leaves</tissue>
    </source>
</reference>
<dbReference type="EMBL" id="CM010717">
    <property type="protein sequence ID" value="RZC53447.1"/>
    <property type="molecule type" value="Genomic_DNA"/>
</dbReference>
<organism evidence="3 4">
    <name type="scientific">Papaver somniferum</name>
    <name type="common">Opium poppy</name>
    <dbReference type="NCBI Taxonomy" id="3469"/>
    <lineage>
        <taxon>Eukaryota</taxon>
        <taxon>Viridiplantae</taxon>
        <taxon>Streptophyta</taxon>
        <taxon>Embryophyta</taxon>
        <taxon>Tracheophyta</taxon>
        <taxon>Spermatophyta</taxon>
        <taxon>Magnoliopsida</taxon>
        <taxon>Ranunculales</taxon>
        <taxon>Papaveraceae</taxon>
        <taxon>Papaveroideae</taxon>
        <taxon>Papaver</taxon>
    </lineage>
</organism>
<evidence type="ECO:0000259" key="2">
    <source>
        <dbReference type="Pfam" id="PF01569"/>
    </source>
</evidence>
<dbReference type="PANTHER" id="PTHR14969:SF13">
    <property type="entry name" value="AT30094P"/>
    <property type="match status" value="1"/>
</dbReference>
<dbReference type="PANTHER" id="PTHR14969">
    <property type="entry name" value="SPHINGOSINE-1-PHOSPHATE PHOSPHOHYDROLASE"/>
    <property type="match status" value="1"/>
</dbReference>
<dbReference type="GO" id="GO:0042392">
    <property type="term" value="F:sphingosine-1-phosphate phosphatase activity"/>
    <property type="evidence" value="ECO:0007669"/>
    <property type="project" value="TreeGrafter"/>
</dbReference>
<accession>A0A4Y7IXX0</accession>
<keyword evidence="1" id="KW-0812">Transmembrane</keyword>
<feature type="domain" description="Phosphatidic acid phosphatase type 2/haloperoxidase" evidence="2">
    <location>
        <begin position="85"/>
        <end position="144"/>
    </location>
</feature>
<dbReference type="InterPro" id="IPR036938">
    <property type="entry name" value="PAP2/HPO_sf"/>
</dbReference>
<sequence length="222" mass="24842">MSNSIDESSKSTTTTAKNSYLTSLISLDTKLSLQIHTLCTPIPRSILKALEISGDGRVWIPIPIAFLLYPLSKNSNDNLQSIFIGLLVGFITDLIFVGFFKYTIRRPRPVYNKGMKLTVSVDHWSFPSGHSSRVWFISFYLYLSSAAASIGSDGDGDFQQNAFFARLPAECIFQLWESKSNDLLHDLMKIPHFMGGHKDRATPTIVVQSIKECGDNENEVKL</sequence>
<proteinExistence type="predicted"/>
<keyword evidence="4" id="KW-1185">Reference proteome</keyword>
<feature type="transmembrane region" description="Helical" evidence="1">
    <location>
        <begin position="79"/>
        <end position="100"/>
    </location>
</feature>
<dbReference type="Pfam" id="PF01569">
    <property type="entry name" value="PAP2"/>
    <property type="match status" value="1"/>
</dbReference>
<dbReference type="STRING" id="3469.A0A4Y7IXX0"/>
<dbReference type="InterPro" id="IPR000326">
    <property type="entry name" value="PAP2/HPO"/>
</dbReference>
<dbReference type="AlphaFoldDB" id="A0A4Y7IXX0"/>
<evidence type="ECO:0000256" key="1">
    <source>
        <dbReference type="SAM" id="Phobius"/>
    </source>
</evidence>
<gene>
    <name evidence="3" type="ORF">C5167_012301</name>
</gene>
<keyword evidence="1" id="KW-0472">Membrane</keyword>
<protein>
    <recommendedName>
        <fullName evidence="2">Phosphatidic acid phosphatase type 2/haloperoxidase domain-containing protein</fullName>
    </recommendedName>
</protein>
<evidence type="ECO:0000313" key="3">
    <source>
        <dbReference type="EMBL" id="RZC53447.1"/>
    </source>
</evidence>